<evidence type="ECO:0000259" key="3">
    <source>
        <dbReference type="Pfam" id="PF03981"/>
    </source>
</evidence>
<dbReference type="EMBL" id="UNSH01000029">
    <property type="protein sequence ID" value="SZF00911.1"/>
    <property type="molecule type" value="Genomic_DNA"/>
</dbReference>
<feature type="domain" description="Ubiquinol-cytochrome c chaperone" evidence="3">
    <location>
        <begin position="137"/>
        <end position="268"/>
    </location>
</feature>
<feature type="region of interest" description="Disordered" evidence="2">
    <location>
        <begin position="48"/>
        <end position="68"/>
    </location>
</feature>
<dbReference type="Pfam" id="PF03981">
    <property type="entry name" value="Ubiq_cyt_C_chap"/>
    <property type="match status" value="1"/>
</dbReference>
<gene>
    <name evidence="4" type="ORF">BLGHR1_11661</name>
</gene>
<evidence type="ECO:0000256" key="1">
    <source>
        <dbReference type="ARBA" id="ARBA00006407"/>
    </source>
</evidence>
<proteinExistence type="inferred from homology"/>
<dbReference type="InterPro" id="IPR021150">
    <property type="entry name" value="Ubiq_cyt_c_chap"/>
</dbReference>
<accession>A0A383UKV1</accession>
<name>A0A383UKV1_BLUHO</name>
<dbReference type="AlphaFoldDB" id="A0A383UKV1"/>
<dbReference type="GO" id="GO:0034551">
    <property type="term" value="P:mitochondrial respiratory chain complex III assembly"/>
    <property type="evidence" value="ECO:0007669"/>
    <property type="project" value="TreeGrafter"/>
</dbReference>
<evidence type="ECO:0000313" key="5">
    <source>
        <dbReference type="Proteomes" id="UP000275772"/>
    </source>
</evidence>
<comment type="similarity">
    <text evidence="1">Belongs to the CBP3 family.</text>
</comment>
<dbReference type="InterPro" id="IPR007129">
    <property type="entry name" value="Ubiqinol_cyt_c_chaperone_CPB3"/>
</dbReference>
<sequence length="309" mass="34651">MVLMSRYPCVRCIARSTANLSLFGRRAPIFQTWAQIAKYSGLPLPSTPKNSQVNSVQNKGSSKKPAGEPGLAIKSLQKALGSASTTYSVYGAAEIIFKECARHAAYKMPKAGASEEIPTTENGEEIGIREVDAQWYQEFDLPVTFSTWSQVTMLHMYLLVVRIRDMSPHLVQLWQKNLQDQFFFAAEDGMVINHEMTSGSVRAKYLKDLYVQWRGLIAAYDEGLVRGDAVLAGAIWRNIFQANSEVDIRHLAQIVSYIRHTLQDLDGILAVPELVNFKFMNISAEKACIALPSRTMSEPFETDHKKQKV</sequence>
<protein>
    <recommendedName>
        <fullName evidence="3">Ubiquinol-cytochrome c chaperone domain-containing protein</fullName>
    </recommendedName>
</protein>
<dbReference type="VEuPathDB" id="FungiDB:BLGHR1_11661"/>
<reference evidence="4 5" key="1">
    <citation type="submission" date="2017-11" db="EMBL/GenBank/DDBJ databases">
        <authorList>
            <person name="Kracher B."/>
        </authorList>
    </citation>
    <scope>NUCLEOTIDE SEQUENCE [LARGE SCALE GENOMIC DNA]</scope>
    <source>
        <strain evidence="4 5">RACE1</strain>
    </source>
</reference>
<evidence type="ECO:0000256" key="2">
    <source>
        <dbReference type="SAM" id="MobiDB-lite"/>
    </source>
</evidence>
<dbReference type="PANTHER" id="PTHR12184">
    <property type="entry name" value="UBIQUINOL-CYTOCHROME C REDUCTASE COMPLEX ASSEMBLY FACTOR 1 FAMILY MEMBER"/>
    <property type="match status" value="1"/>
</dbReference>
<dbReference type="Proteomes" id="UP000275772">
    <property type="component" value="Unassembled WGS sequence"/>
</dbReference>
<evidence type="ECO:0000313" key="4">
    <source>
        <dbReference type="EMBL" id="SZF00911.1"/>
    </source>
</evidence>
<feature type="compositionally biased region" description="Polar residues" evidence="2">
    <location>
        <begin position="48"/>
        <end position="60"/>
    </location>
</feature>
<dbReference type="GO" id="GO:0005739">
    <property type="term" value="C:mitochondrion"/>
    <property type="evidence" value="ECO:0007669"/>
    <property type="project" value="TreeGrafter"/>
</dbReference>
<dbReference type="PANTHER" id="PTHR12184:SF1">
    <property type="entry name" value="UBIQUINOL-CYTOCHROME-C REDUCTASE COMPLEX ASSEMBLY FACTOR 1"/>
    <property type="match status" value="1"/>
</dbReference>
<organism evidence="4 5">
    <name type="scientific">Blumeria hordei</name>
    <name type="common">Barley powdery mildew</name>
    <name type="synonym">Blumeria graminis f. sp. hordei</name>
    <dbReference type="NCBI Taxonomy" id="2867405"/>
    <lineage>
        <taxon>Eukaryota</taxon>
        <taxon>Fungi</taxon>
        <taxon>Dikarya</taxon>
        <taxon>Ascomycota</taxon>
        <taxon>Pezizomycotina</taxon>
        <taxon>Leotiomycetes</taxon>
        <taxon>Erysiphales</taxon>
        <taxon>Erysiphaceae</taxon>
        <taxon>Blumeria</taxon>
    </lineage>
</organism>